<dbReference type="Proteomes" id="UP000562415">
    <property type="component" value="Unassembled WGS sequence"/>
</dbReference>
<dbReference type="InterPro" id="IPR020422">
    <property type="entry name" value="TYR_PHOSPHATASE_DUAL_dom"/>
</dbReference>
<dbReference type="Pfam" id="PF01331">
    <property type="entry name" value="mRNA_cap_enzyme"/>
    <property type="match status" value="1"/>
</dbReference>
<dbReference type="PROSITE" id="PS00383">
    <property type="entry name" value="TYR_PHOSPHATASE_1"/>
    <property type="match status" value="1"/>
</dbReference>
<evidence type="ECO:0000256" key="3">
    <source>
        <dbReference type="SAM" id="MobiDB-lite"/>
    </source>
</evidence>
<keyword evidence="7" id="KW-1185">Reference proteome</keyword>
<dbReference type="OrthoDB" id="200924at2759"/>
<dbReference type="InterPro" id="IPR001339">
    <property type="entry name" value="mRNA_cap_enzyme_adenylation"/>
</dbReference>
<dbReference type="GO" id="GO:0006370">
    <property type="term" value="P:7-methylguanosine mRNA capping"/>
    <property type="evidence" value="ECO:0007669"/>
    <property type="project" value="InterPro"/>
</dbReference>
<gene>
    <name evidence="6" type="primary">Rngtt</name>
    <name evidence="6" type="ORF">PROATE_R04549</name>
</gene>
<keyword evidence="2" id="KW-0904">Protein phosphatase</keyword>
<dbReference type="EMBL" id="VYZH01000588">
    <property type="protein sequence ID" value="NWS40278.1"/>
    <property type="molecule type" value="Genomic_DNA"/>
</dbReference>
<evidence type="ECO:0000313" key="6">
    <source>
        <dbReference type="EMBL" id="NWS40278.1"/>
    </source>
</evidence>
<feature type="domain" description="Tyrosine specific protein phosphatases" evidence="5">
    <location>
        <begin position="104"/>
        <end position="171"/>
    </location>
</feature>
<name>A0A7K5F5U3_PROAR</name>
<feature type="non-terminal residue" evidence="6">
    <location>
        <position position="1"/>
    </location>
</feature>
<evidence type="ECO:0000313" key="7">
    <source>
        <dbReference type="Proteomes" id="UP000562415"/>
    </source>
</evidence>
<dbReference type="PROSITE" id="PS50054">
    <property type="entry name" value="TYR_PHOSPHATASE_DUAL"/>
    <property type="match status" value="1"/>
</dbReference>
<dbReference type="FunFam" id="3.90.190.10:FF:000040">
    <property type="entry name" value="mRNA-capping enzyme"/>
    <property type="match status" value="1"/>
</dbReference>
<dbReference type="InterPro" id="IPR051029">
    <property type="entry name" value="mRNA_Capping_Enz/RNA_Phosphat"/>
</dbReference>
<proteinExistence type="predicted"/>
<dbReference type="PROSITE" id="PS50056">
    <property type="entry name" value="TYR_PHOSPHATASE_2"/>
    <property type="match status" value="1"/>
</dbReference>
<dbReference type="SUPFAM" id="SSF52799">
    <property type="entry name" value="(Phosphotyrosine protein) phosphatases II"/>
    <property type="match status" value="1"/>
</dbReference>
<reference evidence="6 7" key="1">
    <citation type="submission" date="2019-09" db="EMBL/GenBank/DDBJ databases">
        <title>Bird 10,000 Genomes (B10K) Project - Family phase.</title>
        <authorList>
            <person name="Zhang G."/>
        </authorList>
    </citation>
    <scope>NUCLEOTIDE SEQUENCE [LARGE SCALE GENOMIC DNA]</scope>
    <source>
        <strain evidence="6">B10K-DU-017-47</strain>
    </source>
</reference>
<feature type="compositionally biased region" description="Low complexity" evidence="3">
    <location>
        <begin position="209"/>
        <end position="221"/>
    </location>
</feature>
<dbReference type="InterPro" id="IPR029021">
    <property type="entry name" value="Prot-tyrosine_phosphatase-like"/>
</dbReference>
<feature type="compositionally biased region" description="Acidic residues" evidence="3">
    <location>
        <begin position="193"/>
        <end position="203"/>
    </location>
</feature>
<dbReference type="InterPro" id="IPR000387">
    <property type="entry name" value="Tyr_Pase_dom"/>
</dbReference>
<sequence length="371" mass="42892">MSYNKIPPRWLHCPRRGQPVAGKFLPLKTMLGPRYDEQVAEENRFHPSMLSNYLKSLKVKMGLLVDLTNTTRFYDRNDIEKEGIKYIKLQCKGHGECPTPENTETFIRVCEHFSDKNPSEFIGVHCTHGFNRTGFLICAFLVEKLDWSIEAAVATFAQARPPGIYKGDYLKELFRRYGDEDDAPSPPELPEWCFDDDEEEEDDNGKTGGQESEPGSSSSSFGKRRKERLKLVFLIKSSTRCDFSLMSHKAMHFFLLQNTNKHGSFFFRSGFPGAQPVSMDKQNIKFLEQKPYKVSWKADGTRYMMLIDGKNEVYMVDRDNSIFHVSNLEFPFRKDLRTHLANTLLDGEMIIDKVNGQVVPRYLIYDIIKFN</sequence>
<dbReference type="Gene3D" id="3.30.470.30">
    <property type="entry name" value="DNA ligase/mRNA capping enzyme"/>
    <property type="match status" value="1"/>
</dbReference>
<evidence type="ECO:0000259" key="5">
    <source>
        <dbReference type="PROSITE" id="PS50056"/>
    </source>
</evidence>
<dbReference type="PANTHER" id="PTHR10367:SF17">
    <property type="entry name" value="MRNA-CAPPING ENZYME"/>
    <property type="match status" value="1"/>
</dbReference>
<feature type="region of interest" description="Disordered" evidence="3">
    <location>
        <begin position="179"/>
        <end position="223"/>
    </location>
</feature>
<feature type="domain" description="Tyrosine-protein phosphatase" evidence="4">
    <location>
        <begin position="25"/>
        <end position="183"/>
    </location>
</feature>
<dbReference type="CDD" id="cd17664">
    <property type="entry name" value="Mce1_N"/>
    <property type="match status" value="1"/>
</dbReference>
<evidence type="ECO:0000256" key="2">
    <source>
        <dbReference type="ARBA" id="ARBA00022912"/>
    </source>
</evidence>
<dbReference type="GO" id="GO:0004484">
    <property type="term" value="F:mRNA guanylyltransferase activity"/>
    <property type="evidence" value="ECO:0007669"/>
    <property type="project" value="InterPro"/>
</dbReference>
<dbReference type="AlphaFoldDB" id="A0A7K5F5U3"/>
<dbReference type="PANTHER" id="PTHR10367">
    <property type="entry name" value="MRNA-CAPPING ENZYME"/>
    <property type="match status" value="1"/>
</dbReference>
<dbReference type="GO" id="GO:0004721">
    <property type="term" value="F:phosphoprotein phosphatase activity"/>
    <property type="evidence" value="ECO:0007669"/>
    <property type="project" value="UniProtKB-KW"/>
</dbReference>
<dbReference type="GO" id="GO:0005524">
    <property type="term" value="F:ATP binding"/>
    <property type="evidence" value="ECO:0007669"/>
    <property type="project" value="InterPro"/>
</dbReference>
<accession>A0A7K5F5U3</accession>
<dbReference type="SUPFAM" id="SSF56091">
    <property type="entry name" value="DNA ligase/mRNA capping enzyme, catalytic domain"/>
    <property type="match status" value="1"/>
</dbReference>
<protein>
    <submittedName>
        <fullName evidence="6">MCE1 enzyme</fullName>
    </submittedName>
</protein>
<evidence type="ECO:0000259" key="4">
    <source>
        <dbReference type="PROSITE" id="PS50054"/>
    </source>
</evidence>
<dbReference type="Pfam" id="PF00782">
    <property type="entry name" value="DSPc"/>
    <property type="match status" value="1"/>
</dbReference>
<keyword evidence="1" id="KW-0378">Hydrolase</keyword>
<dbReference type="InterPro" id="IPR016130">
    <property type="entry name" value="Tyr_Pase_AS"/>
</dbReference>
<dbReference type="InterPro" id="IPR000340">
    <property type="entry name" value="Dual-sp_phosphatase_cat-dom"/>
</dbReference>
<feature type="non-terminal residue" evidence="6">
    <location>
        <position position="371"/>
    </location>
</feature>
<organism evidence="6 7">
    <name type="scientific">Probosciger aterrimus</name>
    <name type="common">Palm cockatoo</name>
    <dbReference type="NCBI Taxonomy" id="141839"/>
    <lineage>
        <taxon>Eukaryota</taxon>
        <taxon>Metazoa</taxon>
        <taxon>Chordata</taxon>
        <taxon>Craniata</taxon>
        <taxon>Vertebrata</taxon>
        <taxon>Euteleostomi</taxon>
        <taxon>Archelosauria</taxon>
        <taxon>Archosauria</taxon>
        <taxon>Dinosauria</taxon>
        <taxon>Saurischia</taxon>
        <taxon>Theropoda</taxon>
        <taxon>Coelurosauria</taxon>
        <taxon>Aves</taxon>
        <taxon>Neognathae</taxon>
        <taxon>Neoaves</taxon>
        <taxon>Telluraves</taxon>
        <taxon>Australaves</taxon>
        <taxon>Psittaciformes</taxon>
        <taxon>Cacatuidae</taxon>
        <taxon>Probosciger</taxon>
    </lineage>
</organism>
<evidence type="ECO:0000256" key="1">
    <source>
        <dbReference type="ARBA" id="ARBA00022801"/>
    </source>
</evidence>
<dbReference type="Gene3D" id="3.90.190.10">
    <property type="entry name" value="Protein tyrosine phosphatase superfamily"/>
    <property type="match status" value="1"/>
</dbReference>
<comment type="caution">
    <text evidence="6">The sequence shown here is derived from an EMBL/GenBank/DDBJ whole genome shotgun (WGS) entry which is preliminary data.</text>
</comment>
<dbReference type="CDD" id="cd07895">
    <property type="entry name" value="Adenylation_mRNA_capping"/>
    <property type="match status" value="1"/>
</dbReference>